<keyword evidence="3" id="KW-1185">Reference proteome</keyword>
<dbReference type="RefSeq" id="WP_126792069.1">
    <property type="nucleotide sequence ID" value="NZ_PIPI01000003.1"/>
</dbReference>
<feature type="compositionally biased region" description="Basic and acidic residues" evidence="1">
    <location>
        <begin position="111"/>
        <end position="130"/>
    </location>
</feature>
<comment type="caution">
    <text evidence="2">The sequence shown here is derived from an EMBL/GenBank/DDBJ whole genome shotgun (WGS) entry which is preliminary data.</text>
</comment>
<gene>
    <name evidence="2" type="ORF">CWE06_05705</name>
</gene>
<reference evidence="2 3" key="1">
    <citation type="journal article" date="2011" name="Front. Microbiol.">
        <title>Genomic signatures of strain selection and enhancement in Bacillus atrophaeus var. globigii, a historical biowarfare simulant.</title>
        <authorList>
            <person name="Gibbons H.S."/>
            <person name="Broomall S.M."/>
            <person name="McNew L.A."/>
            <person name="Daligault H."/>
            <person name="Chapman C."/>
            <person name="Bruce D."/>
            <person name="Karavis M."/>
            <person name="Krepps M."/>
            <person name="McGregor P.A."/>
            <person name="Hong C."/>
            <person name="Park K.H."/>
            <person name="Akmal A."/>
            <person name="Feldman A."/>
            <person name="Lin J.S."/>
            <person name="Chang W.E."/>
            <person name="Higgs B.W."/>
            <person name="Demirev P."/>
            <person name="Lindquist J."/>
            <person name="Liem A."/>
            <person name="Fochler E."/>
            <person name="Read T.D."/>
            <person name="Tapia R."/>
            <person name="Johnson S."/>
            <person name="Bishop-Lilly K.A."/>
            <person name="Detter C."/>
            <person name="Han C."/>
            <person name="Sozhamannan S."/>
            <person name="Rosenzweig C.N."/>
            <person name="Skowronski E.W."/>
        </authorList>
    </citation>
    <scope>NUCLEOTIDE SEQUENCE [LARGE SCALE GENOMIC DNA]</scope>
    <source>
        <strain evidence="2 3">AK5</strain>
    </source>
</reference>
<evidence type="ECO:0000256" key="1">
    <source>
        <dbReference type="SAM" id="MobiDB-lite"/>
    </source>
</evidence>
<feature type="region of interest" description="Disordered" evidence="1">
    <location>
        <begin position="101"/>
        <end position="141"/>
    </location>
</feature>
<proteinExistence type="predicted"/>
<name>A0A432VUG8_9GAMM</name>
<dbReference type="OrthoDB" id="8449754at2"/>
<dbReference type="AlphaFoldDB" id="A0A432VUG8"/>
<accession>A0A432VUG8</accession>
<dbReference type="Proteomes" id="UP000288212">
    <property type="component" value="Unassembled WGS sequence"/>
</dbReference>
<organism evidence="2 3">
    <name type="scientific">Aliidiomarina haloalkalitolerans</name>
    <dbReference type="NCBI Taxonomy" id="859059"/>
    <lineage>
        <taxon>Bacteria</taxon>
        <taxon>Pseudomonadati</taxon>
        <taxon>Pseudomonadota</taxon>
        <taxon>Gammaproteobacteria</taxon>
        <taxon>Alteromonadales</taxon>
        <taxon>Idiomarinaceae</taxon>
        <taxon>Aliidiomarina</taxon>
    </lineage>
</organism>
<protein>
    <submittedName>
        <fullName evidence="2">Uncharacterized protein</fullName>
    </submittedName>
</protein>
<feature type="compositionally biased region" description="Polar residues" evidence="1">
    <location>
        <begin position="131"/>
        <end position="141"/>
    </location>
</feature>
<sequence length="190" mass="21401">MSGQNYSVSSLHEFLDYVSDKGLIKHNTAQNWRNAASRIFGILEESEQSDVRNIDIDSICQRYANLKGKELTPSSLQTYRSRLKSAVSDFVKYTDAPMSYRPSISQRSARKKSEKEHVVSNSQDKIKKTQNESIQSNHVAQLTKSESTYPIPIPLREDLIVQVIGVPFDLTEVEAEKIARVIKALGVGKN</sequence>
<evidence type="ECO:0000313" key="3">
    <source>
        <dbReference type="Proteomes" id="UP000288212"/>
    </source>
</evidence>
<evidence type="ECO:0000313" key="2">
    <source>
        <dbReference type="EMBL" id="RUO20125.1"/>
    </source>
</evidence>
<dbReference type="EMBL" id="PIPI01000003">
    <property type="protein sequence ID" value="RUO20125.1"/>
    <property type="molecule type" value="Genomic_DNA"/>
</dbReference>